<dbReference type="PROSITE" id="PS01124">
    <property type="entry name" value="HTH_ARAC_FAMILY_2"/>
    <property type="match status" value="1"/>
</dbReference>
<evidence type="ECO:0000256" key="1">
    <source>
        <dbReference type="ARBA" id="ARBA00023015"/>
    </source>
</evidence>
<dbReference type="InterPro" id="IPR020449">
    <property type="entry name" value="Tscrpt_reg_AraC-type_HTH"/>
</dbReference>
<gene>
    <name evidence="5" type="ORF">BC351_06520</name>
</gene>
<name>A0A1V4HFJ9_9BACL</name>
<reference evidence="6" key="1">
    <citation type="submission" date="2016-07" db="EMBL/GenBank/DDBJ databases">
        <authorList>
            <person name="Florea S."/>
            <person name="Webb J.S."/>
            <person name="Jaromczyk J."/>
            <person name="Schardl C.L."/>
        </authorList>
    </citation>
    <scope>NUCLEOTIDE SEQUENCE [LARGE SCALE GENOMIC DNA]</scope>
    <source>
        <strain evidence="6">CY1</strain>
    </source>
</reference>
<keyword evidence="6" id="KW-1185">Reference proteome</keyword>
<keyword evidence="1" id="KW-0805">Transcription regulation</keyword>
<feature type="domain" description="HTH araC/xylS-type" evidence="4">
    <location>
        <begin position="172"/>
        <end position="270"/>
    </location>
</feature>
<dbReference type="GO" id="GO:0003700">
    <property type="term" value="F:DNA-binding transcription factor activity"/>
    <property type="evidence" value="ECO:0007669"/>
    <property type="project" value="InterPro"/>
</dbReference>
<comment type="caution">
    <text evidence="5">The sequence shown here is derived from an EMBL/GenBank/DDBJ whole genome shotgun (WGS) entry which is preliminary data.</text>
</comment>
<dbReference type="GO" id="GO:0043565">
    <property type="term" value="F:sequence-specific DNA binding"/>
    <property type="evidence" value="ECO:0007669"/>
    <property type="project" value="InterPro"/>
</dbReference>
<accession>A0A1V4HFJ9</accession>
<dbReference type="InterPro" id="IPR037923">
    <property type="entry name" value="HTH-like"/>
</dbReference>
<protein>
    <submittedName>
        <fullName evidence="5">AraC family transcriptional regulator</fullName>
    </submittedName>
</protein>
<keyword evidence="2" id="KW-0238">DNA-binding</keyword>
<dbReference type="EMBL" id="MBTG01000023">
    <property type="protein sequence ID" value="OPH53513.1"/>
    <property type="molecule type" value="Genomic_DNA"/>
</dbReference>
<proteinExistence type="predicted"/>
<dbReference type="SMART" id="SM00342">
    <property type="entry name" value="HTH_ARAC"/>
    <property type="match status" value="1"/>
</dbReference>
<organism evidence="5 6">
    <name type="scientific">Paenibacillus ferrarius</name>
    <dbReference type="NCBI Taxonomy" id="1469647"/>
    <lineage>
        <taxon>Bacteria</taxon>
        <taxon>Bacillati</taxon>
        <taxon>Bacillota</taxon>
        <taxon>Bacilli</taxon>
        <taxon>Bacillales</taxon>
        <taxon>Paenibacillaceae</taxon>
        <taxon>Paenibacillus</taxon>
    </lineage>
</organism>
<dbReference type="InterPro" id="IPR018062">
    <property type="entry name" value="HTH_AraC-typ_CS"/>
</dbReference>
<dbReference type="InterPro" id="IPR018060">
    <property type="entry name" value="HTH_AraC"/>
</dbReference>
<dbReference type="PRINTS" id="PR00032">
    <property type="entry name" value="HTHARAC"/>
</dbReference>
<evidence type="ECO:0000256" key="2">
    <source>
        <dbReference type="ARBA" id="ARBA00023125"/>
    </source>
</evidence>
<evidence type="ECO:0000313" key="5">
    <source>
        <dbReference type="EMBL" id="OPH53513.1"/>
    </source>
</evidence>
<dbReference type="STRING" id="1469647.BC351_06520"/>
<dbReference type="PANTHER" id="PTHR43280:SF29">
    <property type="entry name" value="ARAC-FAMILY TRANSCRIPTIONAL REGULATOR"/>
    <property type="match status" value="1"/>
</dbReference>
<sequence length="276" mass="32179">MKIDVNQLAEHFAHTPFQVEGVYRYARNPGVPYADYTDSFPGFVFPLTGKIQFQFNGTPYIFSPGKVVHGGAKMKLDQKMFGITNWEYILVQYRICNSELEESSFSHQHFELSTGQSPRLIELIMRLWHVYNQRGGISMFQTEMLFREVLNETLLCVVNREDSCETTHILFERVSNYIHEYFYQSLTIASLAEQNNINRNRLSYVFRRHAGMGPAEYLLKYRINMAQEMLFTSDAPVQQIAQTVGIADPFYFSRVFKKQFGISPTEYRDTFINNPC</sequence>
<dbReference type="SUPFAM" id="SSF51215">
    <property type="entry name" value="Regulatory protein AraC"/>
    <property type="match status" value="1"/>
</dbReference>
<dbReference type="Pfam" id="PF12833">
    <property type="entry name" value="HTH_18"/>
    <property type="match status" value="1"/>
</dbReference>
<evidence type="ECO:0000259" key="4">
    <source>
        <dbReference type="PROSITE" id="PS01124"/>
    </source>
</evidence>
<keyword evidence="3" id="KW-0804">Transcription</keyword>
<dbReference type="SUPFAM" id="SSF46689">
    <property type="entry name" value="Homeodomain-like"/>
    <property type="match status" value="2"/>
</dbReference>
<evidence type="ECO:0000256" key="3">
    <source>
        <dbReference type="ARBA" id="ARBA00023163"/>
    </source>
</evidence>
<dbReference type="Proteomes" id="UP000190626">
    <property type="component" value="Unassembled WGS sequence"/>
</dbReference>
<dbReference type="InterPro" id="IPR009057">
    <property type="entry name" value="Homeodomain-like_sf"/>
</dbReference>
<dbReference type="AlphaFoldDB" id="A0A1V4HFJ9"/>
<dbReference type="OrthoDB" id="9807321at2"/>
<dbReference type="RefSeq" id="WP_079415743.1">
    <property type="nucleotide sequence ID" value="NZ_MBTG01000023.1"/>
</dbReference>
<dbReference type="Gene3D" id="1.10.10.60">
    <property type="entry name" value="Homeodomain-like"/>
    <property type="match status" value="2"/>
</dbReference>
<dbReference type="PANTHER" id="PTHR43280">
    <property type="entry name" value="ARAC-FAMILY TRANSCRIPTIONAL REGULATOR"/>
    <property type="match status" value="1"/>
</dbReference>
<evidence type="ECO:0000313" key="6">
    <source>
        <dbReference type="Proteomes" id="UP000190626"/>
    </source>
</evidence>
<dbReference type="PROSITE" id="PS00041">
    <property type="entry name" value="HTH_ARAC_FAMILY_1"/>
    <property type="match status" value="1"/>
</dbReference>